<evidence type="ECO:0000313" key="2">
    <source>
        <dbReference type="Proteomes" id="UP000886595"/>
    </source>
</evidence>
<gene>
    <name evidence="1" type="ORF">Bca52824_087228</name>
</gene>
<dbReference type="Proteomes" id="UP000886595">
    <property type="component" value="Unassembled WGS sequence"/>
</dbReference>
<comment type="caution">
    <text evidence="1">The sequence shown here is derived from an EMBL/GenBank/DDBJ whole genome shotgun (WGS) entry which is preliminary data.</text>
</comment>
<keyword evidence="2" id="KW-1185">Reference proteome</keyword>
<evidence type="ECO:0000313" key="1">
    <source>
        <dbReference type="EMBL" id="KAG2247600.1"/>
    </source>
</evidence>
<dbReference type="EMBL" id="JAAMPC010000017">
    <property type="protein sequence ID" value="KAG2247600.1"/>
    <property type="molecule type" value="Genomic_DNA"/>
</dbReference>
<accession>A0A8X7PA94</accession>
<sequence length="73" mass="8089">MIDSCSCFELDFVFSTSLYCGPKRCFHNPLVELFIVASATSCSLADKSQFGRQFVEDNSPLSAMNSTQPINQN</sequence>
<organism evidence="1 2">
    <name type="scientific">Brassica carinata</name>
    <name type="common">Ethiopian mustard</name>
    <name type="synonym">Abyssinian cabbage</name>
    <dbReference type="NCBI Taxonomy" id="52824"/>
    <lineage>
        <taxon>Eukaryota</taxon>
        <taxon>Viridiplantae</taxon>
        <taxon>Streptophyta</taxon>
        <taxon>Embryophyta</taxon>
        <taxon>Tracheophyta</taxon>
        <taxon>Spermatophyta</taxon>
        <taxon>Magnoliopsida</taxon>
        <taxon>eudicotyledons</taxon>
        <taxon>Gunneridae</taxon>
        <taxon>Pentapetalae</taxon>
        <taxon>rosids</taxon>
        <taxon>malvids</taxon>
        <taxon>Brassicales</taxon>
        <taxon>Brassicaceae</taxon>
        <taxon>Brassiceae</taxon>
        <taxon>Brassica</taxon>
    </lineage>
</organism>
<dbReference type="AlphaFoldDB" id="A0A8X7PA94"/>
<protein>
    <submittedName>
        <fullName evidence="1">Uncharacterized protein</fullName>
    </submittedName>
</protein>
<name>A0A8X7PA94_BRACI</name>
<reference evidence="1 2" key="1">
    <citation type="submission" date="2020-02" db="EMBL/GenBank/DDBJ databases">
        <authorList>
            <person name="Ma Q."/>
            <person name="Huang Y."/>
            <person name="Song X."/>
            <person name="Pei D."/>
        </authorList>
    </citation>
    <scope>NUCLEOTIDE SEQUENCE [LARGE SCALE GENOMIC DNA]</scope>
    <source>
        <strain evidence="1">Sxm20200214</strain>
        <tissue evidence="1">Leaf</tissue>
    </source>
</reference>
<proteinExistence type="predicted"/>